<comment type="subcellular location">
    <subcellularLocation>
        <location evidence="1">Mitochondrion</location>
    </subcellularLocation>
</comment>
<dbReference type="GO" id="GO:0016836">
    <property type="term" value="F:hydro-lyase activity"/>
    <property type="evidence" value="ECO:0007669"/>
    <property type="project" value="TreeGrafter"/>
</dbReference>
<keyword evidence="4" id="KW-0443">Lipid metabolism</keyword>
<keyword evidence="5" id="KW-0496">Mitochondrion</keyword>
<evidence type="ECO:0000313" key="8">
    <source>
        <dbReference type="EMBL" id="EDW00674.1"/>
    </source>
</evidence>
<evidence type="ECO:0000313" key="9">
    <source>
        <dbReference type="Proteomes" id="UP000001070"/>
    </source>
</evidence>
<evidence type="ECO:0000256" key="2">
    <source>
        <dbReference type="ARBA" id="ARBA00022832"/>
    </source>
</evidence>
<evidence type="ECO:0000256" key="5">
    <source>
        <dbReference type="ARBA" id="ARBA00023128"/>
    </source>
</evidence>
<dbReference type="InParanoid" id="B4J548"/>
<dbReference type="InterPro" id="IPR052377">
    <property type="entry name" value="Mitochondrial_ECH-domain"/>
</dbReference>
<dbReference type="PANTHER" id="PTHR43602">
    <property type="match status" value="1"/>
</dbReference>
<evidence type="ECO:0000256" key="7">
    <source>
        <dbReference type="ARBA" id="ARBA00040545"/>
    </source>
</evidence>
<protein>
    <recommendedName>
        <fullName evidence="7">Enoyl-CoA hydratase domain-containing protein 3, mitochondrial</fullName>
    </recommendedName>
</protein>
<dbReference type="Gene3D" id="1.10.12.10">
    <property type="entry name" value="Lyase 2-enoyl-coa Hydratase, Chain A, domain 2"/>
    <property type="match status" value="1"/>
</dbReference>
<dbReference type="CDD" id="cd06558">
    <property type="entry name" value="crotonase-like"/>
    <property type="match status" value="1"/>
</dbReference>
<dbReference type="AlphaFoldDB" id="B4J548"/>
<sequence length="274" mass="30254">MLLKLPKSFKLYTRLVPIRFASKVKNDRGVREITLCHPSTRNSLSMDMMCVLHEALVEDSRNVELRCVILTAEGKIWSAGHNLKELQPDDLEFRDTVFQKLTDIVLDIRKLPVPVIAKVNGYAAAAGCQLAASCDIIVASDKSMFSTPGAGVGVFCNTPGVAVGRVMSRPKSAYMLMTGLPLSSQEAYVAGLVSKVVPESELDKTIEEIVCAIRSKSRAVLGLGKEFYYEQLNLPLEDAYAKAKAKMNENLQLADCKEGMQSFIEKRAPNWKHT</sequence>
<name>B4J548_DROGR</name>
<comment type="function">
    <text evidence="6">May play a role in fatty acid biosynthesis and insulin sensitivity.</text>
</comment>
<dbReference type="HOGENOM" id="CLU_009834_7_3_1"/>
<dbReference type="SMR" id="B4J548"/>
<evidence type="ECO:0000256" key="4">
    <source>
        <dbReference type="ARBA" id="ARBA00023098"/>
    </source>
</evidence>
<reference evidence="8 9" key="1">
    <citation type="journal article" date="2007" name="Nature">
        <title>Evolution of genes and genomes on the Drosophila phylogeny.</title>
        <authorList>
            <consortium name="Drosophila 12 Genomes Consortium"/>
            <person name="Clark A.G."/>
            <person name="Eisen M.B."/>
            <person name="Smith D.R."/>
            <person name="Bergman C.M."/>
            <person name="Oliver B."/>
            <person name="Markow T.A."/>
            <person name="Kaufman T.C."/>
            <person name="Kellis M."/>
            <person name="Gelbart W."/>
            <person name="Iyer V.N."/>
            <person name="Pollard D.A."/>
            <person name="Sackton T.B."/>
            <person name="Larracuente A.M."/>
            <person name="Singh N.D."/>
            <person name="Abad J.P."/>
            <person name="Abt D.N."/>
            <person name="Adryan B."/>
            <person name="Aguade M."/>
            <person name="Akashi H."/>
            <person name="Anderson W.W."/>
            <person name="Aquadro C.F."/>
            <person name="Ardell D.H."/>
            <person name="Arguello R."/>
            <person name="Artieri C.G."/>
            <person name="Barbash D.A."/>
            <person name="Barker D."/>
            <person name="Barsanti P."/>
            <person name="Batterham P."/>
            <person name="Batzoglou S."/>
            <person name="Begun D."/>
            <person name="Bhutkar A."/>
            <person name="Blanco E."/>
            <person name="Bosak S.A."/>
            <person name="Bradley R.K."/>
            <person name="Brand A.D."/>
            <person name="Brent M.R."/>
            <person name="Brooks A.N."/>
            <person name="Brown R.H."/>
            <person name="Butlin R.K."/>
            <person name="Caggese C."/>
            <person name="Calvi B.R."/>
            <person name="Bernardo de Carvalho A."/>
            <person name="Caspi A."/>
            <person name="Castrezana S."/>
            <person name="Celniker S.E."/>
            <person name="Chang J.L."/>
            <person name="Chapple C."/>
            <person name="Chatterji S."/>
            <person name="Chinwalla A."/>
            <person name="Civetta A."/>
            <person name="Clifton S.W."/>
            <person name="Comeron J.M."/>
            <person name="Costello J.C."/>
            <person name="Coyne J.A."/>
            <person name="Daub J."/>
            <person name="David R.G."/>
            <person name="Delcher A.L."/>
            <person name="Delehaunty K."/>
            <person name="Do C.B."/>
            <person name="Ebling H."/>
            <person name="Edwards K."/>
            <person name="Eickbush T."/>
            <person name="Evans J.D."/>
            <person name="Filipski A."/>
            <person name="Findeiss S."/>
            <person name="Freyhult E."/>
            <person name="Fulton L."/>
            <person name="Fulton R."/>
            <person name="Garcia A.C."/>
            <person name="Gardiner A."/>
            <person name="Garfield D.A."/>
            <person name="Garvin B.E."/>
            <person name="Gibson G."/>
            <person name="Gilbert D."/>
            <person name="Gnerre S."/>
            <person name="Godfrey J."/>
            <person name="Good R."/>
            <person name="Gotea V."/>
            <person name="Gravely B."/>
            <person name="Greenberg A.J."/>
            <person name="Griffiths-Jones S."/>
            <person name="Gross S."/>
            <person name="Guigo R."/>
            <person name="Gustafson E.A."/>
            <person name="Haerty W."/>
            <person name="Hahn M.W."/>
            <person name="Halligan D.L."/>
            <person name="Halpern A.L."/>
            <person name="Halter G.M."/>
            <person name="Han M.V."/>
            <person name="Heger A."/>
            <person name="Hillier L."/>
            <person name="Hinrichs A.S."/>
            <person name="Holmes I."/>
            <person name="Hoskins R.A."/>
            <person name="Hubisz M.J."/>
            <person name="Hultmark D."/>
            <person name="Huntley M.A."/>
            <person name="Jaffe D.B."/>
            <person name="Jagadeeshan S."/>
            <person name="Jeck W.R."/>
            <person name="Johnson J."/>
            <person name="Jones C.D."/>
            <person name="Jordan W.C."/>
            <person name="Karpen G.H."/>
            <person name="Kataoka E."/>
            <person name="Keightley P.D."/>
            <person name="Kheradpour P."/>
            <person name="Kirkness E.F."/>
            <person name="Koerich L.B."/>
            <person name="Kristiansen K."/>
            <person name="Kudrna D."/>
            <person name="Kulathinal R.J."/>
            <person name="Kumar S."/>
            <person name="Kwok R."/>
            <person name="Lander E."/>
            <person name="Langley C.H."/>
            <person name="Lapoint R."/>
            <person name="Lazzaro B.P."/>
            <person name="Lee S.J."/>
            <person name="Levesque L."/>
            <person name="Li R."/>
            <person name="Lin C.F."/>
            <person name="Lin M.F."/>
            <person name="Lindblad-Toh K."/>
            <person name="Llopart A."/>
            <person name="Long M."/>
            <person name="Low L."/>
            <person name="Lozovsky E."/>
            <person name="Lu J."/>
            <person name="Luo M."/>
            <person name="Machado C.A."/>
            <person name="Makalowski W."/>
            <person name="Marzo M."/>
            <person name="Matsuda M."/>
            <person name="Matzkin L."/>
            <person name="McAllister B."/>
            <person name="McBride C.S."/>
            <person name="McKernan B."/>
            <person name="McKernan K."/>
            <person name="Mendez-Lago M."/>
            <person name="Minx P."/>
            <person name="Mollenhauer M.U."/>
            <person name="Montooth K."/>
            <person name="Mount S.M."/>
            <person name="Mu X."/>
            <person name="Myers E."/>
            <person name="Negre B."/>
            <person name="Newfeld S."/>
            <person name="Nielsen R."/>
            <person name="Noor M.A."/>
            <person name="O'Grady P."/>
            <person name="Pachter L."/>
            <person name="Papaceit M."/>
            <person name="Parisi M.J."/>
            <person name="Parisi M."/>
            <person name="Parts L."/>
            <person name="Pedersen J.S."/>
            <person name="Pesole G."/>
            <person name="Phillippy A.M."/>
            <person name="Ponting C.P."/>
            <person name="Pop M."/>
            <person name="Porcelli D."/>
            <person name="Powell J.R."/>
            <person name="Prohaska S."/>
            <person name="Pruitt K."/>
            <person name="Puig M."/>
            <person name="Quesneville H."/>
            <person name="Ram K.R."/>
            <person name="Rand D."/>
            <person name="Rasmussen M.D."/>
            <person name="Reed L.K."/>
            <person name="Reenan R."/>
            <person name="Reily A."/>
            <person name="Remington K.A."/>
            <person name="Rieger T.T."/>
            <person name="Ritchie M.G."/>
            <person name="Robin C."/>
            <person name="Rogers Y.H."/>
            <person name="Rohde C."/>
            <person name="Rozas J."/>
            <person name="Rubenfield M.J."/>
            <person name="Ruiz A."/>
            <person name="Russo S."/>
            <person name="Salzberg S.L."/>
            <person name="Sanchez-Gracia A."/>
            <person name="Saranga D.J."/>
            <person name="Sato H."/>
            <person name="Schaeffer S.W."/>
            <person name="Schatz M.C."/>
            <person name="Schlenke T."/>
            <person name="Schwartz R."/>
            <person name="Segarra C."/>
            <person name="Singh R.S."/>
            <person name="Sirot L."/>
            <person name="Sirota M."/>
            <person name="Sisneros N.B."/>
            <person name="Smith C.D."/>
            <person name="Smith T.F."/>
            <person name="Spieth J."/>
            <person name="Stage D.E."/>
            <person name="Stark A."/>
            <person name="Stephan W."/>
            <person name="Strausberg R.L."/>
            <person name="Strempel S."/>
            <person name="Sturgill D."/>
            <person name="Sutton G."/>
            <person name="Sutton G.G."/>
            <person name="Tao W."/>
            <person name="Teichmann S."/>
            <person name="Tobari Y.N."/>
            <person name="Tomimura Y."/>
            <person name="Tsolas J.M."/>
            <person name="Valente V.L."/>
            <person name="Venter E."/>
            <person name="Venter J.C."/>
            <person name="Vicario S."/>
            <person name="Vieira F.G."/>
            <person name="Vilella A.J."/>
            <person name="Villasante A."/>
            <person name="Walenz B."/>
            <person name="Wang J."/>
            <person name="Wasserman M."/>
            <person name="Watts T."/>
            <person name="Wilson D."/>
            <person name="Wilson R.K."/>
            <person name="Wing R.A."/>
            <person name="Wolfner M.F."/>
            <person name="Wong A."/>
            <person name="Wong G.K."/>
            <person name="Wu C.I."/>
            <person name="Wu G."/>
            <person name="Yamamoto D."/>
            <person name="Yang H.P."/>
            <person name="Yang S.P."/>
            <person name="Yorke J.A."/>
            <person name="Yoshida K."/>
            <person name="Zdobnov E."/>
            <person name="Zhang P."/>
            <person name="Zhang Y."/>
            <person name="Zimin A.V."/>
            <person name="Baldwin J."/>
            <person name="Abdouelleil A."/>
            <person name="Abdulkadir J."/>
            <person name="Abebe A."/>
            <person name="Abera B."/>
            <person name="Abreu J."/>
            <person name="Acer S.C."/>
            <person name="Aftuck L."/>
            <person name="Alexander A."/>
            <person name="An P."/>
            <person name="Anderson E."/>
            <person name="Anderson S."/>
            <person name="Arachi H."/>
            <person name="Azer M."/>
            <person name="Bachantsang P."/>
            <person name="Barry A."/>
            <person name="Bayul T."/>
            <person name="Berlin A."/>
            <person name="Bessette D."/>
            <person name="Bloom T."/>
            <person name="Blye J."/>
            <person name="Boguslavskiy L."/>
            <person name="Bonnet C."/>
            <person name="Boukhgalter B."/>
            <person name="Bourzgui I."/>
            <person name="Brown A."/>
            <person name="Cahill P."/>
            <person name="Channer S."/>
            <person name="Cheshatsang Y."/>
            <person name="Chuda L."/>
            <person name="Citroen M."/>
            <person name="Collymore A."/>
            <person name="Cooke P."/>
            <person name="Costello M."/>
            <person name="D'Aco K."/>
            <person name="Daza R."/>
            <person name="De Haan G."/>
            <person name="DeGray S."/>
            <person name="DeMaso C."/>
            <person name="Dhargay N."/>
            <person name="Dooley K."/>
            <person name="Dooley E."/>
            <person name="Doricent M."/>
            <person name="Dorje P."/>
            <person name="Dorjee K."/>
            <person name="Dupes A."/>
            <person name="Elong R."/>
            <person name="Falk J."/>
            <person name="Farina A."/>
            <person name="Faro S."/>
            <person name="Ferguson D."/>
            <person name="Fisher S."/>
            <person name="Foley C.D."/>
            <person name="Franke A."/>
            <person name="Friedrich D."/>
            <person name="Gadbois L."/>
            <person name="Gearin G."/>
            <person name="Gearin C.R."/>
            <person name="Giannoukos G."/>
            <person name="Goode T."/>
            <person name="Graham J."/>
            <person name="Grandbois E."/>
            <person name="Grewal S."/>
            <person name="Gyaltsen K."/>
            <person name="Hafez N."/>
            <person name="Hagos B."/>
            <person name="Hall J."/>
            <person name="Henson C."/>
            <person name="Hollinger A."/>
            <person name="Honan T."/>
            <person name="Huard M.D."/>
            <person name="Hughes L."/>
            <person name="Hurhula B."/>
            <person name="Husby M.E."/>
            <person name="Kamat A."/>
            <person name="Kanga B."/>
            <person name="Kashin S."/>
            <person name="Khazanovich D."/>
            <person name="Kisner P."/>
            <person name="Lance K."/>
            <person name="Lara M."/>
            <person name="Lee W."/>
            <person name="Lennon N."/>
            <person name="Letendre F."/>
            <person name="LeVine R."/>
            <person name="Lipovsky A."/>
            <person name="Liu X."/>
            <person name="Liu J."/>
            <person name="Liu S."/>
            <person name="Lokyitsang T."/>
            <person name="Lokyitsang Y."/>
            <person name="Lubonja R."/>
            <person name="Lui A."/>
            <person name="MacDonald P."/>
            <person name="Magnisalis V."/>
            <person name="Maru K."/>
            <person name="Matthews C."/>
            <person name="McCusker W."/>
            <person name="McDonough S."/>
            <person name="Mehta T."/>
            <person name="Meldrim J."/>
            <person name="Meneus L."/>
            <person name="Mihai O."/>
            <person name="Mihalev A."/>
            <person name="Mihova T."/>
            <person name="Mittelman R."/>
            <person name="Mlenga V."/>
            <person name="Montmayeur A."/>
            <person name="Mulrain L."/>
            <person name="Navidi A."/>
            <person name="Naylor J."/>
            <person name="Negash T."/>
            <person name="Nguyen T."/>
            <person name="Nguyen N."/>
            <person name="Nicol R."/>
            <person name="Norbu C."/>
            <person name="Norbu N."/>
            <person name="Novod N."/>
            <person name="O'Neill B."/>
            <person name="Osman S."/>
            <person name="Markiewicz E."/>
            <person name="Oyono O.L."/>
            <person name="Patti C."/>
            <person name="Phunkhang P."/>
            <person name="Pierre F."/>
            <person name="Priest M."/>
            <person name="Raghuraman S."/>
            <person name="Rege F."/>
            <person name="Reyes R."/>
            <person name="Rise C."/>
            <person name="Rogov P."/>
            <person name="Ross K."/>
            <person name="Ryan E."/>
            <person name="Settipalli S."/>
            <person name="Shea T."/>
            <person name="Sherpa N."/>
            <person name="Shi L."/>
            <person name="Shih D."/>
            <person name="Sparrow T."/>
            <person name="Spaulding J."/>
            <person name="Stalker J."/>
            <person name="Stange-Thomann N."/>
            <person name="Stavropoulos S."/>
            <person name="Stone C."/>
            <person name="Strader C."/>
            <person name="Tesfaye S."/>
            <person name="Thomson T."/>
            <person name="Thoulutsang Y."/>
            <person name="Thoulutsang D."/>
            <person name="Topham K."/>
            <person name="Topping I."/>
            <person name="Tsamla T."/>
            <person name="Vassiliev H."/>
            <person name="Vo A."/>
            <person name="Wangchuk T."/>
            <person name="Wangdi T."/>
            <person name="Weiand M."/>
            <person name="Wilkinson J."/>
            <person name="Wilson A."/>
            <person name="Yadav S."/>
            <person name="Young G."/>
            <person name="Yu Q."/>
            <person name="Zembek L."/>
            <person name="Zhong D."/>
            <person name="Zimmer A."/>
            <person name="Zwirko Z."/>
            <person name="Jaffe D.B."/>
            <person name="Alvarez P."/>
            <person name="Brockman W."/>
            <person name="Butler J."/>
            <person name="Chin C."/>
            <person name="Gnerre S."/>
            <person name="Grabherr M."/>
            <person name="Kleber M."/>
            <person name="Mauceli E."/>
            <person name="MacCallum I."/>
        </authorList>
    </citation>
    <scope>NUCLEOTIDE SEQUENCE [LARGE SCALE GENOMIC DNA]</scope>
    <source>
        <strain evidence="9">Tucson 15287-2541.00</strain>
    </source>
</reference>
<dbReference type="OrthoDB" id="2139957at2759"/>
<dbReference type="Gene3D" id="3.90.226.10">
    <property type="entry name" value="2-enoyl-CoA Hydratase, Chain A, domain 1"/>
    <property type="match status" value="1"/>
</dbReference>
<dbReference type="InterPro" id="IPR029045">
    <property type="entry name" value="ClpP/crotonase-like_dom_sf"/>
</dbReference>
<dbReference type="SUPFAM" id="SSF52096">
    <property type="entry name" value="ClpP/crotonase"/>
    <property type="match status" value="1"/>
</dbReference>
<dbReference type="GO" id="GO:0005739">
    <property type="term" value="C:mitochondrion"/>
    <property type="evidence" value="ECO:0007669"/>
    <property type="project" value="UniProtKB-SubCell"/>
</dbReference>
<dbReference type="OMA" id="SCDMVVC"/>
<evidence type="ECO:0000256" key="3">
    <source>
        <dbReference type="ARBA" id="ARBA00022946"/>
    </source>
</evidence>
<keyword evidence="2" id="KW-0276">Fatty acid metabolism</keyword>
<evidence type="ECO:0000256" key="6">
    <source>
        <dbReference type="ARBA" id="ARBA00037410"/>
    </source>
</evidence>
<keyword evidence="9" id="KW-1185">Reference proteome</keyword>
<dbReference type="PANTHER" id="PTHR43602:SF1">
    <property type="entry name" value="ENOYL-COA HYDRATASE DOMAIN-CONTAINING PROTEIN 3, MITOCHONDRIAL"/>
    <property type="match status" value="1"/>
</dbReference>
<dbReference type="EMBL" id="CH916367">
    <property type="protein sequence ID" value="EDW00674.1"/>
    <property type="molecule type" value="Genomic_DNA"/>
</dbReference>
<dbReference type="Proteomes" id="UP000001070">
    <property type="component" value="Unassembled WGS sequence"/>
</dbReference>
<keyword evidence="3" id="KW-0809">Transit peptide</keyword>
<organism evidence="9">
    <name type="scientific">Drosophila grimshawi</name>
    <name type="common">Hawaiian fruit fly</name>
    <name type="synonym">Idiomyia grimshawi</name>
    <dbReference type="NCBI Taxonomy" id="7222"/>
    <lineage>
        <taxon>Eukaryota</taxon>
        <taxon>Metazoa</taxon>
        <taxon>Ecdysozoa</taxon>
        <taxon>Arthropoda</taxon>
        <taxon>Hexapoda</taxon>
        <taxon>Insecta</taxon>
        <taxon>Pterygota</taxon>
        <taxon>Neoptera</taxon>
        <taxon>Endopterygota</taxon>
        <taxon>Diptera</taxon>
        <taxon>Brachycera</taxon>
        <taxon>Muscomorpha</taxon>
        <taxon>Ephydroidea</taxon>
        <taxon>Drosophilidae</taxon>
        <taxon>Drosophila</taxon>
        <taxon>Hawaiian Drosophila</taxon>
    </lineage>
</organism>
<dbReference type="STRING" id="7222.B4J548"/>
<gene>
    <name evidence="8" type="primary">Dgri\GH21008</name>
    <name evidence="8" type="ORF">Dgri_GH21008</name>
</gene>
<evidence type="ECO:0000256" key="1">
    <source>
        <dbReference type="ARBA" id="ARBA00004173"/>
    </source>
</evidence>
<dbReference type="PhylomeDB" id="B4J548"/>
<dbReference type="GO" id="GO:0006631">
    <property type="term" value="P:fatty acid metabolic process"/>
    <property type="evidence" value="ECO:0007669"/>
    <property type="project" value="UniProtKB-KW"/>
</dbReference>
<dbReference type="Pfam" id="PF00378">
    <property type="entry name" value="ECH_1"/>
    <property type="match status" value="1"/>
</dbReference>
<dbReference type="eggNOG" id="KOG1682">
    <property type="taxonomic scope" value="Eukaryota"/>
</dbReference>
<proteinExistence type="predicted"/>
<dbReference type="FunCoup" id="B4J548">
    <property type="interactions" value="736"/>
</dbReference>
<dbReference type="InterPro" id="IPR001753">
    <property type="entry name" value="Enoyl-CoA_hydra/iso"/>
</dbReference>
<accession>B4J548</accession>
<dbReference type="InterPro" id="IPR014748">
    <property type="entry name" value="Enoyl-CoA_hydra_C"/>
</dbReference>